<name>K0B1B4_GOTA9</name>
<protein>
    <submittedName>
        <fullName evidence="1">Uncharacterized protein</fullName>
    </submittedName>
</protein>
<accession>K0B1B4</accession>
<sequence length="119" mass="14086">MPCVHNFGIIENLEDFNEDEFEPEKYNCIFIEDDFLGEIYHAGFKEKLDKLETYFHNLNRPNTSLAFYGTTLIPQTSLEYFLSITINENIKHNSKELEMLIEKISTAIKENKWMIHYGI</sequence>
<dbReference type="eggNOG" id="ENOG5032UHK">
    <property type="taxonomic scope" value="Bacteria"/>
</dbReference>
<evidence type="ECO:0000313" key="2">
    <source>
        <dbReference type="Proteomes" id="UP000006094"/>
    </source>
</evidence>
<keyword evidence="2" id="KW-1185">Reference proteome</keyword>
<dbReference type="HOGENOM" id="CLU_146570_0_0_9"/>
<dbReference type="Proteomes" id="UP000006094">
    <property type="component" value="Chromosome"/>
</dbReference>
<dbReference type="STRING" id="1128398.Curi_c17480"/>
<dbReference type="KEGG" id="cad:Curi_c17480"/>
<gene>
    <name evidence="1" type="ordered locus">Curi_c17480</name>
</gene>
<dbReference type="RefSeq" id="WP_014967891.1">
    <property type="nucleotide sequence ID" value="NC_018664.1"/>
</dbReference>
<dbReference type="OrthoDB" id="6638171at2"/>
<dbReference type="AlphaFoldDB" id="K0B1B4"/>
<proteinExistence type="predicted"/>
<reference evidence="1 2" key="1">
    <citation type="journal article" date="2012" name="PLoS ONE">
        <title>The purine-utilizing bacterium Clostridium acidurici 9a: a genome-guided metabolic reconsideration.</title>
        <authorList>
            <person name="Hartwich K."/>
            <person name="Poehlein A."/>
            <person name="Daniel R."/>
        </authorList>
    </citation>
    <scope>NUCLEOTIDE SEQUENCE [LARGE SCALE GENOMIC DNA]</scope>
    <source>
        <strain evidence="2">ATCC 7906 / DSM 604 / BCRC 14475 / CIP 104303 / KCTC 5404 / NCIMB 10678 / 9a</strain>
    </source>
</reference>
<dbReference type="EMBL" id="CP003326">
    <property type="protein sequence ID" value="AFS78755.1"/>
    <property type="molecule type" value="Genomic_DNA"/>
</dbReference>
<organism evidence="1 2">
    <name type="scientific">Gottschalkia acidurici (strain ATCC 7906 / DSM 604 / BCRC 14475 / CIP 104303 / KCTC 5404 / NCIMB 10678 / 9a)</name>
    <name type="common">Clostridium acidurici</name>
    <dbReference type="NCBI Taxonomy" id="1128398"/>
    <lineage>
        <taxon>Bacteria</taxon>
        <taxon>Bacillati</taxon>
        <taxon>Bacillota</taxon>
        <taxon>Tissierellia</taxon>
        <taxon>Tissierellales</taxon>
        <taxon>Gottschalkiaceae</taxon>
        <taxon>Gottschalkia</taxon>
    </lineage>
</organism>
<evidence type="ECO:0000313" key="1">
    <source>
        <dbReference type="EMBL" id="AFS78755.1"/>
    </source>
</evidence>